<dbReference type="InterPro" id="IPR001709">
    <property type="entry name" value="Flavoprot_Pyr_Nucl_cyt_Rdtase"/>
</dbReference>
<dbReference type="InterPro" id="IPR017927">
    <property type="entry name" value="FAD-bd_FR_type"/>
</dbReference>
<dbReference type="Proteomes" id="UP000813444">
    <property type="component" value="Unassembled WGS sequence"/>
</dbReference>
<evidence type="ECO:0000256" key="8">
    <source>
        <dbReference type="ARBA" id="ARBA00022723"/>
    </source>
</evidence>
<dbReference type="GO" id="GO:0046872">
    <property type="term" value="F:metal ion binding"/>
    <property type="evidence" value="ECO:0007669"/>
    <property type="project" value="UniProtKB-KW"/>
</dbReference>
<dbReference type="PROSITE" id="PS01033">
    <property type="entry name" value="GLOBIN"/>
    <property type="match status" value="1"/>
</dbReference>
<dbReference type="CDD" id="cd08922">
    <property type="entry name" value="FHb-globin"/>
    <property type="match status" value="1"/>
</dbReference>
<comment type="cofactor">
    <cofactor evidence="1">
        <name>heme b</name>
        <dbReference type="ChEBI" id="CHEBI:60344"/>
    </cofactor>
</comment>
<evidence type="ECO:0000256" key="9">
    <source>
        <dbReference type="ARBA" id="ARBA00022827"/>
    </source>
</evidence>
<dbReference type="AlphaFoldDB" id="A0A8K0SP15"/>
<keyword evidence="6" id="KW-0349">Heme</keyword>
<keyword evidence="7" id="KW-0285">Flavoprotein</keyword>
<dbReference type="OrthoDB" id="436496at2759"/>
<dbReference type="GO" id="GO:0019825">
    <property type="term" value="F:oxygen binding"/>
    <property type="evidence" value="ECO:0007669"/>
    <property type="project" value="InterPro"/>
</dbReference>
<evidence type="ECO:0000259" key="16">
    <source>
        <dbReference type="PROSITE" id="PS51384"/>
    </source>
</evidence>
<dbReference type="Gene3D" id="1.10.490.10">
    <property type="entry name" value="Globins"/>
    <property type="match status" value="1"/>
</dbReference>
<evidence type="ECO:0000256" key="4">
    <source>
        <dbReference type="ARBA" id="ARBA00012229"/>
    </source>
</evidence>
<comment type="similarity">
    <text evidence="3">In the C-terminal section; belongs to the flavoprotein pyridine nucleotide cytochrome reductase family.</text>
</comment>
<accession>A0A8K0SP15</accession>
<evidence type="ECO:0000256" key="10">
    <source>
        <dbReference type="ARBA" id="ARBA00022857"/>
    </source>
</evidence>
<dbReference type="GO" id="GO:0008941">
    <property type="term" value="F:nitric oxide dioxygenase NAD(P)H activity"/>
    <property type="evidence" value="ECO:0007669"/>
    <property type="project" value="UniProtKB-EC"/>
</dbReference>
<dbReference type="Pfam" id="PF00175">
    <property type="entry name" value="NAD_binding_1"/>
    <property type="match status" value="1"/>
</dbReference>
<evidence type="ECO:0000259" key="15">
    <source>
        <dbReference type="PROSITE" id="PS01033"/>
    </source>
</evidence>
<dbReference type="InterPro" id="IPR001433">
    <property type="entry name" value="OxRdtase_FAD/NAD-bd"/>
</dbReference>
<dbReference type="PANTHER" id="PTHR43396:SF3">
    <property type="entry name" value="FLAVOHEMOPROTEIN"/>
    <property type="match status" value="1"/>
</dbReference>
<evidence type="ECO:0000256" key="2">
    <source>
        <dbReference type="ARBA" id="ARBA00001974"/>
    </source>
</evidence>
<dbReference type="InterPro" id="IPR009050">
    <property type="entry name" value="Globin-like_sf"/>
</dbReference>
<dbReference type="Gene3D" id="3.40.50.80">
    <property type="entry name" value="Nucleotide-binding domain of ferredoxin-NADP reductase (FNR) module"/>
    <property type="match status" value="1"/>
</dbReference>
<evidence type="ECO:0000256" key="6">
    <source>
        <dbReference type="ARBA" id="ARBA00022617"/>
    </source>
</evidence>
<dbReference type="GO" id="GO:0009636">
    <property type="term" value="P:response to toxic substance"/>
    <property type="evidence" value="ECO:0007669"/>
    <property type="project" value="UniProtKB-KW"/>
</dbReference>
<dbReference type="EC" id="1.14.12.17" evidence="4"/>
<dbReference type="InterPro" id="IPR008333">
    <property type="entry name" value="Cbr1-like_FAD-bd_dom"/>
</dbReference>
<dbReference type="EMBL" id="JAGPNK010000009">
    <property type="protein sequence ID" value="KAH7313739.1"/>
    <property type="molecule type" value="Genomic_DNA"/>
</dbReference>
<evidence type="ECO:0000256" key="13">
    <source>
        <dbReference type="ARBA" id="ARBA00048649"/>
    </source>
</evidence>
<dbReference type="PANTHER" id="PTHR43396">
    <property type="entry name" value="FLAVOHEMOPROTEIN"/>
    <property type="match status" value="1"/>
</dbReference>
<keyword evidence="11" id="KW-0408">Iron</keyword>
<comment type="catalytic activity">
    <reaction evidence="13">
        <text>2 nitric oxide + NADH + 2 O2 = 2 nitrate + NAD(+) + H(+)</text>
        <dbReference type="Rhea" id="RHEA:19469"/>
        <dbReference type="ChEBI" id="CHEBI:15378"/>
        <dbReference type="ChEBI" id="CHEBI:15379"/>
        <dbReference type="ChEBI" id="CHEBI:16480"/>
        <dbReference type="ChEBI" id="CHEBI:17632"/>
        <dbReference type="ChEBI" id="CHEBI:57540"/>
        <dbReference type="ChEBI" id="CHEBI:57945"/>
        <dbReference type="EC" id="1.14.12.17"/>
    </reaction>
</comment>
<dbReference type="Pfam" id="PF00970">
    <property type="entry name" value="FAD_binding_6"/>
    <property type="match status" value="1"/>
</dbReference>
<organism evidence="17 18">
    <name type="scientific">Stachybotrys elegans</name>
    <dbReference type="NCBI Taxonomy" id="80388"/>
    <lineage>
        <taxon>Eukaryota</taxon>
        <taxon>Fungi</taxon>
        <taxon>Dikarya</taxon>
        <taxon>Ascomycota</taxon>
        <taxon>Pezizomycotina</taxon>
        <taxon>Sordariomycetes</taxon>
        <taxon>Hypocreomycetidae</taxon>
        <taxon>Hypocreales</taxon>
        <taxon>Stachybotryaceae</taxon>
        <taxon>Stachybotrys</taxon>
    </lineage>
</organism>
<dbReference type="InterPro" id="IPR000971">
    <property type="entry name" value="Globin"/>
</dbReference>
<dbReference type="InterPro" id="IPR039261">
    <property type="entry name" value="FNR_nucleotide-bd"/>
</dbReference>
<comment type="caution">
    <text evidence="17">The sequence shown here is derived from an EMBL/GenBank/DDBJ whole genome shotgun (WGS) entry which is preliminary data.</text>
</comment>
<dbReference type="GO" id="GO:0071500">
    <property type="term" value="P:cellular response to nitrosative stress"/>
    <property type="evidence" value="ECO:0007669"/>
    <property type="project" value="TreeGrafter"/>
</dbReference>
<dbReference type="Pfam" id="PF00042">
    <property type="entry name" value="Globin"/>
    <property type="match status" value="1"/>
</dbReference>
<dbReference type="SUPFAM" id="SSF63380">
    <property type="entry name" value="Riboflavin synthase domain-like"/>
    <property type="match status" value="1"/>
</dbReference>
<dbReference type="SUPFAM" id="SSF52343">
    <property type="entry name" value="Ferredoxin reductase-like, C-terminal NADP-linked domain"/>
    <property type="match status" value="1"/>
</dbReference>
<dbReference type="GO" id="GO:0020037">
    <property type="term" value="F:heme binding"/>
    <property type="evidence" value="ECO:0007669"/>
    <property type="project" value="InterPro"/>
</dbReference>
<dbReference type="GO" id="GO:0046210">
    <property type="term" value="P:nitric oxide catabolic process"/>
    <property type="evidence" value="ECO:0007669"/>
    <property type="project" value="TreeGrafter"/>
</dbReference>
<name>A0A8K0SP15_9HYPO</name>
<keyword evidence="9" id="KW-0274">FAD</keyword>
<dbReference type="GO" id="GO:0071949">
    <property type="term" value="F:FAD binding"/>
    <property type="evidence" value="ECO:0007669"/>
    <property type="project" value="TreeGrafter"/>
</dbReference>
<comment type="cofactor">
    <cofactor evidence="2">
        <name>FAD</name>
        <dbReference type="ChEBI" id="CHEBI:57692"/>
    </cofactor>
</comment>
<protein>
    <recommendedName>
        <fullName evidence="4">nitric oxide dioxygenase</fullName>
        <ecNumber evidence="4">1.14.12.17</ecNumber>
    </recommendedName>
</protein>
<evidence type="ECO:0000256" key="11">
    <source>
        <dbReference type="ARBA" id="ARBA00023004"/>
    </source>
</evidence>
<evidence type="ECO:0000256" key="7">
    <source>
        <dbReference type="ARBA" id="ARBA00022630"/>
    </source>
</evidence>
<comment type="catalytic activity">
    <reaction evidence="14">
        <text>2 nitric oxide + NADPH + 2 O2 = 2 nitrate + NADP(+) + H(+)</text>
        <dbReference type="Rhea" id="RHEA:19465"/>
        <dbReference type="ChEBI" id="CHEBI:15378"/>
        <dbReference type="ChEBI" id="CHEBI:15379"/>
        <dbReference type="ChEBI" id="CHEBI:16480"/>
        <dbReference type="ChEBI" id="CHEBI:17632"/>
        <dbReference type="ChEBI" id="CHEBI:57783"/>
        <dbReference type="ChEBI" id="CHEBI:58349"/>
        <dbReference type="EC" id="1.14.12.17"/>
    </reaction>
</comment>
<dbReference type="PROSITE" id="PS51384">
    <property type="entry name" value="FAD_FR"/>
    <property type="match status" value="1"/>
</dbReference>
<dbReference type="InterPro" id="IPR012292">
    <property type="entry name" value="Globin/Proto"/>
</dbReference>
<evidence type="ECO:0000313" key="18">
    <source>
        <dbReference type="Proteomes" id="UP000813444"/>
    </source>
</evidence>
<keyword evidence="18" id="KW-1185">Reference proteome</keyword>
<dbReference type="SUPFAM" id="SSF46458">
    <property type="entry name" value="Globin-like"/>
    <property type="match status" value="1"/>
</dbReference>
<dbReference type="Gene3D" id="2.40.30.10">
    <property type="entry name" value="Translation factors"/>
    <property type="match status" value="1"/>
</dbReference>
<keyword evidence="5" id="KW-0216">Detoxification</keyword>
<feature type="domain" description="FAD-binding FR-type" evidence="16">
    <location>
        <begin position="149"/>
        <end position="259"/>
    </location>
</feature>
<evidence type="ECO:0000256" key="14">
    <source>
        <dbReference type="ARBA" id="ARBA00049433"/>
    </source>
</evidence>
<feature type="domain" description="Globin" evidence="15">
    <location>
        <begin position="2"/>
        <end position="139"/>
    </location>
</feature>
<dbReference type="CDD" id="cd06184">
    <property type="entry name" value="flavohem_like_fad_nad_binding"/>
    <property type="match status" value="1"/>
</dbReference>
<evidence type="ECO:0000256" key="12">
    <source>
        <dbReference type="ARBA" id="ARBA00023027"/>
    </source>
</evidence>
<keyword evidence="8" id="KW-0479">Metal-binding</keyword>
<evidence type="ECO:0000256" key="3">
    <source>
        <dbReference type="ARBA" id="ARBA00006401"/>
    </source>
</evidence>
<dbReference type="PRINTS" id="PR00371">
    <property type="entry name" value="FPNCR"/>
</dbReference>
<reference evidence="17" key="1">
    <citation type="journal article" date="2021" name="Nat. Commun.">
        <title>Genetic determinants of endophytism in the Arabidopsis root mycobiome.</title>
        <authorList>
            <person name="Mesny F."/>
            <person name="Miyauchi S."/>
            <person name="Thiergart T."/>
            <person name="Pickel B."/>
            <person name="Atanasova L."/>
            <person name="Karlsson M."/>
            <person name="Huettel B."/>
            <person name="Barry K.W."/>
            <person name="Haridas S."/>
            <person name="Chen C."/>
            <person name="Bauer D."/>
            <person name="Andreopoulos W."/>
            <person name="Pangilinan J."/>
            <person name="LaButti K."/>
            <person name="Riley R."/>
            <person name="Lipzen A."/>
            <person name="Clum A."/>
            <person name="Drula E."/>
            <person name="Henrissat B."/>
            <person name="Kohler A."/>
            <person name="Grigoriev I.V."/>
            <person name="Martin F.M."/>
            <person name="Hacquard S."/>
        </authorList>
    </citation>
    <scope>NUCLEOTIDE SEQUENCE</scope>
    <source>
        <strain evidence="17">MPI-CAGE-CH-0235</strain>
    </source>
</reference>
<evidence type="ECO:0000313" key="17">
    <source>
        <dbReference type="EMBL" id="KAH7313739.1"/>
    </source>
</evidence>
<dbReference type="InterPro" id="IPR017938">
    <property type="entry name" value="Riboflavin_synthase-like_b-brl"/>
</dbReference>
<keyword evidence="12" id="KW-0520">NAD</keyword>
<evidence type="ECO:0000256" key="5">
    <source>
        <dbReference type="ARBA" id="ARBA00022575"/>
    </source>
</evidence>
<proteinExistence type="inferred from homology"/>
<gene>
    <name evidence="17" type="ORF">B0I35DRAFT_480401</name>
</gene>
<keyword evidence="10" id="KW-0521">NADP</keyword>
<evidence type="ECO:0000256" key="1">
    <source>
        <dbReference type="ARBA" id="ARBA00001970"/>
    </source>
</evidence>
<sequence>MALTYKESLLVKASVPVLREHGETVSRLCYSRLLAANPEFNNILSKTNQANGRQPRAFTAVILAFASHISHTSELVPRLERMCNKHCSLGVKPEHYAVIGKHLLEAFALVLGSQWTPALNAAWAKAYSMLSKMLMTREGQMYGQFGAWQGWRNFRLDRKVIEADGIFSLHLTPCDGGLLPNFRPGQYVSVRVPVPSTGNYASRQYSLSECSGDSYYRITVRRVQGTKGEAAGVVSGLLDERQTGDILQLTHPTGEFYFDNHPSMSPLVLISAGIGVTPLISILHSALALNPDRPVSWIHCSPRKAPFEDHLRQLAEAHPNLRTKFFRSKARQPDLENKPPQYEMGRLELASIGLEKLHLDHGGAEYYICGPELLTEDVAGFLSIQGVDPARVKHELFTTGDLEFKAYNV</sequence>